<feature type="domain" description="PII-uridylyltransferase/Glutamine-synthetase adenylyltransferase" evidence="9">
    <location>
        <begin position="355"/>
        <end position="497"/>
    </location>
</feature>
<evidence type="ECO:0000259" key="9">
    <source>
        <dbReference type="Pfam" id="PF08335"/>
    </source>
</evidence>
<dbReference type="EC" id="2.7.7.89" evidence="7"/>
<dbReference type="Gene3D" id="3.30.460.10">
    <property type="entry name" value="Beta Polymerase, domain 2"/>
    <property type="match status" value="2"/>
</dbReference>
<feature type="region of interest" description="Adenylyl transferase" evidence="7">
    <location>
        <begin position="509"/>
        <end position="1020"/>
    </location>
</feature>
<comment type="catalytic activity">
    <reaction evidence="7">
        <text>[glutamine synthetase]-L-tyrosine + ATP = [glutamine synthetase]-O(4)-(5'-adenylyl)-L-tyrosine + diphosphate</text>
        <dbReference type="Rhea" id="RHEA:18589"/>
        <dbReference type="Rhea" id="RHEA-COMP:10660"/>
        <dbReference type="Rhea" id="RHEA-COMP:10661"/>
        <dbReference type="ChEBI" id="CHEBI:30616"/>
        <dbReference type="ChEBI" id="CHEBI:33019"/>
        <dbReference type="ChEBI" id="CHEBI:46858"/>
        <dbReference type="ChEBI" id="CHEBI:83624"/>
        <dbReference type="EC" id="2.7.7.42"/>
    </reaction>
</comment>
<dbReference type="InterPro" id="IPR013546">
    <property type="entry name" value="PII_UdlTrfase/GS_AdlTrfase"/>
</dbReference>
<feature type="domain" description="Glutamate-ammonia ligase adenylyltransferase repeated" evidence="8">
    <location>
        <begin position="96"/>
        <end position="333"/>
    </location>
</feature>
<evidence type="ECO:0000256" key="2">
    <source>
        <dbReference type="ARBA" id="ARBA00022695"/>
    </source>
</evidence>
<keyword evidence="6 7" id="KW-0511">Multifunctional enzyme</keyword>
<comment type="function">
    <text evidence="7">Involved in the regulation of glutamine synthetase GlnA, a key enzyme in the process to assimilate ammonia. When cellular nitrogen levels are high, the C-terminal adenylyl transferase (AT) inactivates GlnA by covalent transfer of an adenylyl group from ATP to specific tyrosine residue of GlnA, thus reducing its activity. Conversely, when nitrogen levels are low, the N-terminal adenylyl removase (AR) activates GlnA by removing the adenylyl group by phosphorolysis, increasing its activity. The regulatory region of GlnE binds the signal transduction protein PII (GlnB) which indicates the nitrogen status of the cell.</text>
</comment>
<dbReference type="EMBL" id="JADBDZ010000001">
    <property type="protein sequence ID" value="MBE1535108.1"/>
    <property type="molecule type" value="Genomic_DNA"/>
</dbReference>
<evidence type="ECO:0000256" key="3">
    <source>
        <dbReference type="ARBA" id="ARBA00022741"/>
    </source>
</evidence>
<accession>A0ABR9JXA5</accession>
<dbReference type="InterPro" id="IPR043519">
    <property type="entry name" value="NT_sf"/>
</dbReference>
<sequence length="1020" mass="109932">MTEPRTSNRRPSLAGRLARLGFTDAGRAQRLVRDAETDGVRLDGPLLEALLGALGGTADPDLALSGLLRLLAAADEHGEGDGLRAALAAEDGTRDRLTAVLGVSAALGDHLVRHPAHWHVLRDHLAGHGDVRAELLAAVGARPGDADPVAASAGPDALVALRVAYRRRLLDLAGRDLIGSADVARVAAELADLAAAALEAGLAIARAEVPEHASCRLAVIGMGKCGGRELNYVSDVDVVFVAEARDGAAEDAALRTATKLAAATMRACSASTEEGSLWEVDAALRPEGKAGPLVRTLASHRAYYERWAKTWEFQALLKARPVAGDADLGARYLAAVAPIVWAAAEGEEFVEDVQAMRRRVEADLNRRSAEAERQLKLGPGGLRDVEFAVQLLQLVHGRTDETLHSPNTLATLAELSRGGYVGRDDAAALTSAYRFLRRVEHLLQLHRLRRTHLVPDDDADLRRLGRALGLRTDPITEFTALWRRHAREVRRLHEKLFYAPLLRAVARLPEEEARLTPEAARTRLEALGYGDPAGALRHIEALTAGVSRRAAIQRTLLPVMLGWFAAAPDPDAGLLGFRQVSDALGTTPWYLRLLRDDITVAERMAWVLGASRYATDLLLRAPDAVAMLAGDAELAPRPYDASRAEALAAVRRHAASPGADAGTAGTTAAEQAVTVVRALRRRELFRVAVADLLGLADVTAVGEALTDIAAVTVEAALRAATDAIEARTGEPLPTRMAVVAMGRFGGRELGYGSDADVMFVHDPIPGADERAAERAARAVAEELRRLLSLPAPDPPLAIDPDLRPEGRRGPLVRTLASYAAYYARWSEPWETQALLRADPIIGDPGLRERFRALIDPIRRPPGGIGDDAVRQIRRLKARMESERLPRGADPRLHTKLGPGGLSDVEWVAQLIQLRHAHEIPELRTTRTLAALDAAARAGLLDPDDAEVLAAAWKLATRIRGAVMLVRGRASDLLPTDNRSDRSAVARVLGHATSGDLLEDHRRCTRRARAVVERVFYGYEE</sequence>
<dbReference type="Pfam" id="PF08335">
    <property type="entry name" value="GlnD_UR_UTase"/>
    <property type="match status" value="2"/>
</dbReference>
<evidence type="ECO:0000256" key="4">
    <source>
        <dbReference type="ARBA" id="ARBA00022840"/>
    </source>
</evidence>
<feature type="domain" description="Glutamate-ammonia ligase adenylyltransferase repeated" evidence="8">
    <location>
        <begin position="602"/>
        <end position="851"/>
    </location>
</feature>
<evidence type="ECO:0000256" key="7">
    <source>
        <dbReference type="HAMAP-Rule" id="MF_00802"/>
    </source>
</evidence>
<evidence type="ECO:0000313" key="11">
    <source>
        <dbReference type="Proteomes" id="UP000627838"/>
    </source>
</evidence>
<evidence type="ECO:0000256" key="6">
    <source>
        <dbReference type="ARBA" id="ARBA00023268"/>
    </source>
</evidence>
<dbReference type="Proteomes" id="UP000627838">
    <property type="component" value="Unassembled WGS sequence"/>
</dbReference>
<dbReference type="PANTHER" id="PTHR30621:SF0">
    <property type="entry name" value="BIFUNCTIONAL GLUTAMINE SYNTHETASE ADENYLYLTRANSFERASE_ADENYLYL-REMOVING ENZYME"/>
    <property type="match status" value="1"/>
</dbReference>
<dbReference type="NCBIfam" id="NF010707">
    <property type="entry name" value="PRK14109.1"/>
    <property type="match status" value="1"/>
</dbReference>
<keyword evidence="1 7" id="KW-0808">Transferase</keyword>
<keyword evidence="11" id="KW-1185">Reference proteome</keyword>
<evidence type="ECO:0000256" key="1">
    <source>
        <dbReference type="ARBA" id="ARBA00022679"/>
    </source>
</evidence>
<dbReference type="SUPFAM" id="SSF81301">
    <property type="entry name" value="Nucleotidyltransferase"/>
    <property type="match status" value="2"/>
</dbReference>
<feature type="region of interest" description="Adenylyl removase" evidence="7">
    <location>
        <begin position="1"/>
        <end position="501"/>
    </location>
</feature>
<evidence type="ECO:0000259" key="8">
    <source>
        <dbReference type="Pfam" id="PF03710"/>
    </source>
</evidence>
<name>A0ABR9JXA5_9ACTN</name>
<evidence type="ECO:0000256" key="5">
    <source>
        <dbReference type="ARBA" id="ARBA00022842"/>
    </source>
</evidence>
<gene>
    <name evidence="7" type="primary">glnE</name>
    <name evidence="10" type="ORF">H4W34_004941</name>
</gene>
<keyword evidence="3 7" id="KW-0547">Nucleotide-binding</keyword>
<dbReference type="GO" id="GO:0008882">
    <property type="term" value="F:[glutamate-ammonia-ligase] adenylyltransferase activity"/>
    <property type="evidence" value="ECO:0007669"/>
    <property type="project" value="UniProtKB-EC"/>
</dbReference>
<dbReference type="Gene3D" id="1.20.120.330">
    <property type="entry name" value="Nucleotidyltransferases domain 2"/>
    <property type="match status" value="2"/>
</dbReference>
<comment type="cofactor">
    <cofactor evidence="7">
        <name>Mg(2+)</name>
        <dbReference type="ChEBI" id="CHEBI:18420"/>
    </cofactor>
</comment>
<dbReference type="InterPro" id="IPR023057">
    <property type="entry name" value="GlnE"/>
</dbReference>
<organism evidence="10 11">
    <name type="scientific">Actinomadura algeriensis</name>
    <dbReference type="NCBI Taxonomy" id="1679523"/>
    <lineage>
        <taxon>Bacteria</taxon>
        <taxon>Bacillati</taxon>
        <taxon>Actinomycetota</taxon>
        <taxon>Actinomycetes</taxon>
        <taxon>Streptosporangiales</taxon>
        <taxon>Thermomonosporaceae</taxon>
        <taxon>Actinomadura</taxon>
    </lineage>
</organism>
<comment type="catalytic activity">
    <reaction evidence="7">
        <text>[glutamine synthetase]-O(4)-(5'-adenylyl)-L-tyrosine + phosphate = [glutamine synthetase]-L-tyrosine + ADP</text>
        <dbReference type="Rhea" id="RHEA:43716"/>
        <dbReference type="Rhea" id="RHEA-COMP:10660"/>
        <dbReference type="Rhea" id="RHEA-COMP:10661"/>
        <dbReference type="ChEBI" id="CHEBI:43474"/>
        <dbReference type="ChEBI" id="CHEBI:46858"/>
        <dbReference type="ChEBI" id="CHEBI:83624"/>
        <dbReference type="ChEBI" id="CHEBI:456216"/>
        <dbReference type="EC" id="2.7.7.89"/>
    </reaction>
</comment>
<dbReference type="RefSeq" id="WP_192761370.1">
    <property type="nucleotide sequence ID" value="NZ_JADBDZ010000001.1"/>
</dbReference>
<proteinExistence type="inferred from homology"/>
<comment type="caution">
    <text evidence="10">The sequence shown here is derived from an EMBL/GenBank/DDBJ whole genome shotgun (WGS) entry which is preliminary data.</text>
</comment>
<dbReference type="SUPFAM" id="SSF81593">
    <property type="entry name" value="Nucleotidyltransferase substrate binding subunit/domain"/>
    <property type="match status" value="2"/>
</dbReference>
<keyword evidence="4 7" id="KW-0067">ATP-binding</keyword>
<dbReference type="HAMAP" id="MF_00802">
    <property type="entry name" value="GlnE"/>
    <property type="match status" value="1"/>
</dbReference>
<evidence type="ECO:0000313" key="10">
    <source>
        <dbReference type="EMBL" id="MBE1535108.1"/>
    </source>
</evidence>
<keyword evidence="5 7" id="KW-0460">Magnesium</keyword>
<dbReference type="InterPro" id="IPR005190">
    <property type="entry name" value="GlnE_rpt_dom"/>
</dbReference>
<feature type="domain" description="PII-uridylyltransferase/Glutamine-synthetase adenylyltransferase" evidence="9">
    <location>
        <begin position="891"/>
        <end position="1015"/>
    </location>
</feature>
<dbReference type="PANTHER" id="PTHR30621">
    <property type="entry name" value="GLUTAMINE SYNTHETASE ADENYLYLTRANSFERASE"/>
    <property type="match status" value="1"/>
</dbReference>
<dbReference type="CDD" id="cd05401">
    <property type="entry name" value="NT_GlnE_GlnD_like"/>
    <property type="match status" value="2"/>
</dbReference>
<comment type="similarity">
    <text evidence="7">Belongs to the GlnE family.</text>
</comment>
<dbReference type="Pfam" id="PF03710">
    <property type="entry name" value="GlnE"/>
    <property type="match status" value="2"/>
</dbReference>
<dbReference type="EC" id="2.7.7.42" evidence="7"/>
<protein>
    <recommendedName>
        <fullName evidence="7">Bifunctional glutamine synthetase adenylyltransferase/adenylyl-removing enzyme</fullName>
    </recommendedName>
    <alternativeName>
        <fullName evidence="7">ATP:glutamine synthetase adenylyltransferase</fullName>
    </alternativeName>
    <alternativeName>
        <fullName evidence="7">ATase</fullName>
    </alternativeName>
    <domain>
        <recommendedName>
            <fullName evidence="7">Glutamine synthetase adenylyl-L-tyrosine phosphorylase</fullName>
            <ecNumber evidence="7">2.7.7.89</ecNumber>
        </recommendedName>
        <alternativeName>
            <fullName evidence="7">Adenylyl removase</fullName>
            <shortName evidence="7">AR</shortName>
            <shortName evidence="7">AT-N</shortName>
        </alternativeName>
    </domain>
    <domain>
        <recommendedName>
            <fullName evidence="7">Glutamine synthetase adenylyl transferase</fullName>
            <ecNumber evidence="7">2.7.7.42</ecNumber>
        </recommendedName>
        <alternativeName>
            <fullName evidence="7">Adenylyl transferase</fullName>
            <shortName evidence="7">AT</shortName>
            <shortName evidence="7">AT-C</shortName>
        </alternativeName>
    </domain>
</protein>
<keyword evidence="2 7" id="KW-0548">Nucleotidyltransferase</keyword>
<reference evidence="10 11" key="1">
    <citation type="submission" date="2020-10" db="EMBL/GenBank/DDBJ databases">
        <title>Sequencing the genomes of 1000 actinobacteria strains.</title>
        <authorList>
            <person name="Klenk H.-P."/>
        </authorList>
    </citation>
    <scope>NUCLEOTIDE SEQUENCE [LARGE SCALE GENOMIC DNA]</scope>
    <source>
        <strain evidence="10 11">DSM 46744</strain>
    </source>
</reference>